<dbReference type="AlphaFoldDB" id="A0A6G1FV07"/>
<evidence type="ECO:0000313" key="6">
    <source>
        <dbReference type="Proteomes" id="UP000504638"/>
    </source>
</evidence>
<dbReference type="SUPFAM" id="SSF51735">
    <property type="entry name" value="NAD(P)-binding Rossmann-fold domains"/>
    <property type="match status" value="1"/>
</dbReference>
<dbReference type="InterPro" id="IPR008030">
    <property type="entry name" value="NmrA-like"/>
</dbReference>
<dbReference type="PANTHER" id="PTHR47706">
    <property type="entry name" value="NMRA-LIKE FAMILY PROTEIN"/>
    <property type="match status" value="1"/>
</dbReference>
<dbReference type="InterPro" id="IPR051609">
    <property type="entry name" value="NmrA/Isoflavone_reductase-like"/>
</dbReference>
<evidence type="ECO:0000313" key="7">
    <source>
        <dbReference type="RefSeq" id="XP_033531143.1"/>
    </source>
</evidence>
<dbReference type="PANTHER" id="PTHR47706:SF4">
    <property type="entry name" value="NMRA-LIKE DOMAIN-CONTAINING PROTEIN"/>
    <property type="match status" value="1"/>
</dbReference>
<evidence type="ECO:0000259" key="4">
    <source>
        <dbReference type="Pfam" id="PF05368"/>
    </source>
</evidence>
<dbReference type="Gene3D" id="3.40.50.720">
    <property type="entry name" value="NAD(P)-binding Rossmann-like Domain"/>
    <property type="match status" value="1"/>
</dbReference>
<sequence length="310" mass="33741">MVHVALAGATRNFGLTLVKTIVETGKHEVTVISRTPQPEISALGVHVHAVNYDDHEALVKALTGVHTVISTIAASGDVFRTSQLALLAAAQAAHVTRFAPSEFAISQYEGFDLYAPKIPVWDAVKASGLEYTRFTCGIFMNAFATGTPKGEEVALAGLRAWNFVVNVRAGTADMPGRGEERVTFTEIGDVCRFVAGALELEGWEEEMGMVGETTTWGEVVGKIEKVTGRKVLVKRNSIGEMTKLAEEPAVRFYNQVRIGIAEGKFEVEPTLNRLVDSVSPVSIEEFLEKWWSGVELGEAKWGEDKIFALV</sequence>
<feature type="domain" description="NmrA-like" evidence="4">
    <location>
        <begin position="4"/>
        <end position="287"/>
    </location>
</feature>
<reference evidence="7" key="3">
    <citation type="submission" date="2025-04" db="UniProtKB">
        <authorList>
            <consortium name="RefSeq"/>
        </authorList>
    </citation>
    <scope>IDENTIFICATION</scope>
    <source>
        <strain evidence="7">CBS 781.70</strain>
    </source>
</reference>
<reference evidence="5 7" key="1">
    <citation type="submission" date="2020-01" db="EMBL/GenBank/DDBJ databases">
        <authorList>
            <consortium name="DOE Joint Genome Institute"/>
            <person name="Haridas S."/>
            <person name="Albert R."/>
            <person name="Binder M."/>
            <person name="Bloem J."/>
            <person name="Labutti K."/>
            <person name="Salamov A."/>
            <person name="Andreopoulos B."/>
            <person name="Baker S.E."/>
            <person name="Barry K."/>
            <person name="Bills G."/>
            <person name="Bluhm B.H."/>
            <person name="Cannon C."/>
            <person name="Castanera R."/>
            <person name="Culley D.E."/>
            <person name="Daum C."/>
            <person name="Ezra D."/>
            <person name="Gonzalez J.B."/>
            <person name="Henrissat B."/>
            <person name="Kuo A."/>
            <person name="Liang C."/>
            <person name="Lipzen A."/>
            <person name="Lutzoni F."/>
            <person name="Magnuson J."/>
            <person name="Mondo S."/>
            <person name="Nolan M."/>
            <person name="Ohm R."/>
            <person name="Pangilinan J."/>
            <person name="Park H.-J."/>
            <person name="Ramirez L."/>
            <person name="Alfaro M."/>
            <person name="Sun H."/>
            <person name="Tritt A."/>
            <person name="Yoshinaga Y."/>
            <person name="Zwiers L.-H."/>
            <person name="Turgeon B.G."/>
            <person name="Goodwin S.B."/>
            <person name="Spatafora J.W."/>
            <person name="Crous P.W."/>
            <person name="Grigoriev I.V."/>
        </authorList>
    </citation>
    <scope>NUCLEOTIDE SEQUENCE</scope>
    <source>
        <strain evidence="5 7">CBS 781.70</strain>
    </source>
</reference>
<dbReference type="OrthoDB" id="10000533at2759"/>
<protein>
    <submittedName>
        <fullName evidence="5 7">NAD(P)-binding protein</fullName>
    </submittedName>
</protein>
<accession>A0A6G1FV07</accession>
<organism evidence="5">
    <name type="scientific">Eremomyces bilateralis CBS 781.70</name>
    <dbReference type="NCBI Taxonomy" id="1392243"/>
    <lineage>
        <taxon>Eukaryota</taxon>
        <taxon>Fungi</taxon>
        <taxon>Dikarya</taxon>
        <taxon>Ascomycota</taxon>
        <taxon>Pezizomycotina</taxon>
        <taxon>Dothideomycetes</taxon>
        <taxon>Dothideomycetes incertae sedis</taxon>
        <taxon>Eremomycetales</taxon>
        <taxon>Eremomycetaceae</taxon>
        <taxon>Eremomyces</taxon>
    </lineage>
</organism>
<dbReference type="GO" id="GO:0016491">
    <property type="term" value="F:oxidoreductase activity"/>
    <property type="evidence" value="ECO:0007669"/>
    <property type="project" value="UniProtKB-KW"/>
</dbReference>
<dbReference type="EMBL" id="ML975172">
    <property type="protein sequence ID" value="KAF1809512.1"/>
    <property type="molecule type" value="Genomic_DNA"/>
</dbReference>
<keyword evidence="2" id="KW-0521">NADP</keyword>
<evidence type="ECO:0000313" key="5">
    <source>
        <dbReference type="EMBL" id="KAF1809512.1"/>
    </source>
</evidence>
<gene>
    <name evidence="5 7" type="ORF">P152DRAFT_494479</name>
</gene>
<comment type="similarity">
    <text evidence="1">Belongs to the NmrA-type oxidoreductase family. Isoflavone reductase subfamily.</text>
</comment>
<keyword evidence="3" id="KW-0560">Oxidoreductase</keyword>
<dbReference type="Proteomes" id="UP000504638">
    <property type="component" value="Unplaced"/>
</dbReference>
<proteinExistence type="inferred from homology"/>
<dbReference type="InterPro" id="IPR036291">
    <property type="entry name" value="NAD(P)-bd_dom_sf"/>
</dbReference>
<dbReference type="RefSeq" id="XP_033531143.1">
    <property type="nucleotide sequence ID" value="XM_033682217.1"/>
</dbReference>
<keyword evidence="6" id="KW-1185">Reference proteome</keyword>
<dbReference type="Pfam" id="PF05368">
    <property type="entry name" value="NmrA"/>
    <property type="match status" value="1"/>
</dbReference>
<reference evidence="7" key="2">
    <citation type="submission" date="2020-04" db="EMBL/GenBank/DDBJ databases">
        <authorList>
            <consortium name="NCBI Genome Project"/>
        </authorList>
    </citation>
    <scope>NUCLEOTIDE SEQUENCE</scope>
    <source>
        <strain evidence="7">CBS 781.70</strain>
    </source>
</reference>
<dbReference type="GeneID" id="54422787"/>
<evidence type="ECO:0000256" key="3">
    <source>
        <dbReference type="ARBA" id="ARBA00023002"/>
    </source>
</evidence>
<evidence type="ECO:0000256" key="1">
    <source>
        <dbReference type="ARBA" id="ARBA00005725"/>
    </source>
</evidence>
<dbReference type="Gene3D" id="3.90.25.10">
    <property type="entry name" value="UDP-galactose 4-epimerase, domain 1"/>
    <property type="match status" value="1"/>
</dbReference>
<name>A0A6G1FV07_9PEZI</name>
<evidence type="ECO:0000256" key="2">
    <source>
        <dbReference type="ARBA" id="ARBA00022857"/>
    </source>
</evidence>